<dbReference type="HOGENOM" id="CLU_1765830_0_0_10"/>
<keyword evidence="2" id="KW-1185">Reference proteome</keyword>
<sequence length="147" mass="17472">MSVIIYIIMSLNLCLLQGTKEKSLFIIADKNESSVKYFPKILRYENEQIADVCFETKDVFLFSSFCFKIEAESNIEILDLNSVEGDIWHFEDFNKYVIEYFDEEKYSCETMFENYKNIFILIPKGEKYEMAKVEKCHTFEISHGRDE</sequence>
<proteinExistence type="predicted"/>
<gene>
    <name evidence="1" type="ordered locus">Ftrac_0942</name>
</gene>
<dbReference type="STRING" id="643867.Ftrac_0942"/>
<reference evidence="1 2" key="1">
    <citation type="journal article" date="2011" name="Stand. Genomic Sci.">
        <title>Complete genome sequence of Marivirga tractuosa type strain (H-43).</title>
        <authorList>
            <person name="Pagani I."/>
            <person name="Chertkov O."/>
            <person name="Lapidus A."/>
            <person name="Lucas S."/>
            <person name="Del Rio T.G."/>
            <person name="Tice H."/>
            <person name="Copeland A."/>
            <person name="Cheng J.F."/>
            <person name="Nolan M."/>
            <person name="Saunders E."/>
            <person name="Pitluck S."/>
            <person name="Held B."/>
            <person name="Goodwin L."/>
            <person name="Liolios K."/>
            <person name="Ovchinikova G."/>
            <person name="Ivanova N."/>
            <person name="Mavromatis K."/>
            <person name="Pati A."/>
            <person name="Chen A."/>
            <person name="Palaniappan K."/>
            <person name="Land M."/>
            <person name="Hauser L."/>
            <person name="Jeffries C.D."/>
            <person name="Detter J.C."/>
            <person name="Han C."/>
            <person name="Tapia R."/>
            <person name="Ngatchou-Djao O.D."/>
            <person name="Rohde M."/>
            <person name="Goker M."/>
            <person name="Spring S."/>
            <person name="Sikorski J."/>
            <person name="Woyke T."/>
            <person name="Bristow J."/>
            <person name="Eisen J.A."/>
            <person name="Markowitz V."/>
            <person name="Hugenholtz P."/>
            <person name="Klenk H.P."/>
            <person name="Kyrpides N.C."/>
        </authorList>
    </citation>
    <scope>NUCLEOTIDE SEQUENCE [LARGE SCALE GENOMIC DNA]</scope>
    <source>
        <strain evidence="2">ATCC 23168 / DSM 4126 / NBRC 15989 / NCIMB 1408 / VKM B-1430 / H-43</strain>
    </source>
</reference>
<dbReference type="Proteomes" id="UP000008720">
    <property type="component" value="Chromosome"/>
</dbReference>
<evidence type="ECO:0000313" key="2">
    <source>
        <dbReference type="Proteomes" id="UP000008720"/>
    </source>
</evidence>
<dbReference type="EMBL" id="CP002349">
    <property type="protein sequence ID" value="ADR20944.1"/>
    <property type="molecule type" value="Genomic_DNA"/>
</dbReference>
<evidence type="ECO:0000313" key="1">
    <source>
        <dbReference type="EMBL" id="ADR20944.1"/>
    </source>
</evidence>
<dbReference type="KEGG" id="mtt:Ftrac_0942"/>
<organism evidence="1 2">
    <name type="scientific">Marivirga tractuosa (strain ATCC 23168 / DSM 4126 / NBRC 15989 / NCIMB 1408 / VKM B-1430 / H-43)</name>
    <name type="common">Microscilla tractuosa</name>
    <name type="synonym">Flexibacter tractuosus</name>
    <dbReference type="NCBI Taxonomy" id="643867"/>
    <lineage>
        <taxon>Bacteria</taxon>
        <taxon>Pseudomonadati</taxon>
        <taxon>Bacteroidota</taxon>
        <taxon>Cytophagia</taxon>
        <taxon>Cytophagales</taxon>
        <taxon>Marivirgaceae</taxon>
        <taxon>Marivirga</taxon>
    </lineage>
</organism>
<dbReference type="AlphaFoldDB" id="E4TTM7"/>
<accession>E4TTM7</accession>
<name>E4TTM7_MARTH</name>
<protein>
    <submittedName>
        <fullName evidence="1">Uncharacterized protein</fullName>
    </submittedName>
</protein>